<sequence length="1062" mass="123232">MKAVRNNRGLYFVCTFIFIYINSIAFDIQSKDASSSGEFQESDEYEINDNECVASVSSQNLESNRFHLSESSDGNIFLGSKVCLDGVDPDITTSDNSDFCLPKKSEFNIRKNKLRSNINVETQTVVGDNAETLNPKEDKNTQTCTGHIKDLNLAILKEPFEFDSSDEFREDGLLCEQDDEYDHCPNNIWNASFNKIADYMYKLNACETISLNEPNGEIFLTDFEKYDIVKKPIEYVDLSKYNISNDELNRIQIPSNNINFVICDLNSLDTSNFNSQLKRTLSDFYGWVVIRPAINNGENIIGAVIFGNVGIAINENIKSRIVSFTIHERQQIIKIEEFTCKSISRVIYFEQSKETIGNKYFSMRKYHPLTIDNWNQINSCISFYTRDGITYHTLDFNSPKKYHNIFDVKIKGNETTYLPNCLKNIHISNVIFGNVKVLYEADNIYRSVRVIYNGVIYFIEIFTIDSLGRKNHLLYKRKDSIKFDNVFTKVKYSRDGSIIYHELETLKEAYLAPVNLNIPNMIYKGEMWDAGKVINVCICKQNYINDTILAENLMFCGKCCGCKVDIDSVSHSDEDMNKSSFIQFSYKIYKQFGSIYISLNPKLIYTHRLGKIKIGNVVFPLGSLGFVVSIKISKYNDNKVIIKFILLDGGRYNYIDYMIQPDGESLGLVTKYNVCDIKPKWLSVWDPSKSKILIDLYLDKSTYGFIKSEYGYEKDEIYYYEHDFILISNVYWKHKLLSDPTVKDRKLIKRNVRVVYISNARLVTIYSLYLTRTPQKYSKRIIFDTSTKYKYWNIDQQHFLQNSNYTFERISDEYASCKLRENEILRGVLYADIDENSGGFEDIFEIIENPGSVYYKIKSEISPDVKIGNVKIGKMIIKQSGIHDIIGIWIQNKMTSPYKYKTKCSNRKISIFINDSFKVMVIEYAEIRKDNGDVEYINLGPFPHINDNITDVISYALGKYLRQIKSLPIENKRELVASEMEYECLLLVKLEITKKYKNLTGQLENTTLYKLISEFSELISKEFIHEITNLDENEFKNAETMRYIYNAEVNIRNKKVLSLTNI</sequence>
<keyword evidence="1" id="KW-0472">Membrane</keyword>
<dbReference type="AlphaFoldDB" id="I7JDC8"/>
<keyword evidence="3" id="KW-1185">Reference proteome</keyword>
<organism evidence="2 3">
    <name type="scientific">Babesia microti (strain RI)</name>
    <dbReference type="NCBI Taxonomy" id="1133968"/>
    <lineage>
        <taxon>Eukaryota</taxon>
        <taxon>Sar</taxon>
        <taxon>Alveolata</taxon>
        <taxon>Apicomplexa</taxon>
        <taxon>Aconoidasida</taxon>
        <taxon>Piroplasmida</taxon>
        <taxon>Babesiidae</taxon>
        <taxon>Babesia</taxon>
    </lineage>
</organism>
<proteinExistence type="predicted"/>
<dbReference type="RefSeq" id="XP_012650128.1">
    <property type="nucleotide sequence ID" value="XM_012794674.1"/>
</dbReference>
<reference evidence="2 3" key="1">
    <citation type="journal article" date="2012" name="Nucleic Acids Res.">
        <title>Sequencing of the smallest Apicomplexan genome from the human pathogen Babesia microti.</title>
        <authorList>
            <person name="Cornillot E."/>
            <person name="Hadj-Kaddour K."/>
            <person name="Dassouli A."/>
            <person name="Noel B."/>
            <person name="Ranwez V."/>
            <person name="Vacherie B."/>
            <person name="Augagneur Y."/>
            <person name="Bres V."/>
            <person name="Duclos A."/>
            <person name="Randazzo S."/>
            <person name="Carcy B."/>
            <person name="Debierre-Grockiego F."/>
            <person name="Delbecq S."/>
            <person name="Moubri-Menage K."/>
            <person name="Shams-Eldin H."/>
            <person name="Usmani-Brown S."/>
            <person name="Bringaud F."/>
            <person name="Wincker P."/>
            <person name="Vivares C.P."/>
            <person name="Schwarz R.T."/>
            <person name="Schetters T.P."/>
            <person name="Krause P.J."/>
            <person name="Gorenflot A."/>
            <person name="Berry V."/>
            <person name="Barbe V."/>
            <person name="Ben Mamoun C."/>
        </authorList>
    </citation>
    <scope>NUCLEOTIDE SEQUENCE [LARGE SCALE GENOMIC DNA]</scope>
    <source>
        <strain evidence="2 3">RI</strain>
    </source>
</reference>
<name>I7JDC8_BABMR</name>
<evidence type="ECO:0000313" key="3">
    <source>
        <dbReference type="Proteomes" id="UP000002899"/>
    </source>
</evidence>
<dbReference type="EMBL" id="LN871599">
    <property type="protein sequence ID" value="CCF75720.1"/>
    <property type="molecule type" value="Genomic_DNA"/>
</dbReference>
<reference evidence="2 3" key="3">
    <citation type="journal article" date="2016" name="Sci. Rep.">
        <title>Genome-wide diversity and gene expression profiling of Babesia microti isolates identify polymorphic genes that mediate host-pathogen interactions.</title>
        <authorList>
            <person name="Silva J.C."/>
            <person name="Cornillot E."/>
            <person name="McCracken C."/>
            <person name="Usmani-Brown S."/>
            <person name="Dwivedi A."/>
            <person name="Ifeonu O.O."/>
            <person name="Crabtree J."/>
            <person name="Gotia H.T."/>
            <person name="Virji A.Z."/>
            <person name="Reynes C."/>
            <person name="Colinge J."/>
            <person name="Kumar V."/>
            <person name="Lawres L."/>
            <person name="Pazzi J.E."/>
            <person name="Pablo J.V."/>
            <person name="Hung C."/>
            <person name="Brancato J."/>
            <person name="Kumari P."/>
            <person name="Orvis J."/>
            <person name="Tretina K."/>
            <person name="Chibucos M."/>
            <person name="Ott S."/>
            <person name="Sadzewicz L."/>
            <person name="Sengamalay N."/>
            <person name="Shetty A.C."/>
            <person name="Su Q."/>
            <person name="Tallon L."/>
            <person name="Fraser C.M."/>
            <person name="Frutos R."/>
            <person name="Molina D.M."/>
            <person name="Krause P.J."/>
            <person name="Ben Mamoun C."/>
        </authorList>
    </citation>
    <scope>NUCLEOTIDE SEQUENCE [LARGE SCALE GENOMIC DNA]</scope>
    <source>
        <strain evidence="2 3">RI</strain>
    </source>
</reference>
<accession>I7JDC8</accession>
<dbReference type="KEGG" id="bmic:BmR1_04g07660"/>
<evidence type="ECO:0000313" key="2">
    <source>
        <dbReference type="EMBL" id="CCF75720.1"/>
    </source>
</evidence>
<feature type="transmembrane region" description="Helical" evidence="1">
    <location>
        <begin position="9"/>
        <end position="26"/>
    </location>
</feature>
<gene>
    <name evidence="2" type="ORF">BmR1_04g07660</name>
</gene>
<keyword evidence="1" id="KW-0812">Transmembrane</keyword>
<evidence type="ECO:0000256" key="1">
    <source>
        <dbReference type="SAM" id="Phobius"/>
    </source>
</evidence>
<dbReference type="GeneID" id="24426172"/>
<protein>
    <submittedName>
        <fullName evidence="2">Uncharacterized protein</fullName>
    </submittedName>
</protein>
<keyword evidence="1" id="KW-1133">Transmembrane helix</keyword>
<dbReference type="Proteomes" id="UP000002899">
    <property type="component" value="Chromosome IV"/>
</dbReference>
<dbReference type="VEuPathDB" id="PiroplasmaDB:BmR1_04g07660"/>
<reference evidence="2 3" key="2">
    <citation type="journal article" date="2013" name="PLoS ONE">
        <title>Whole genome mapping and re-organization of the nuclear and mitochondrial genomes of Babesia microti isolates.</title>
        <authorList>
            <person name="Cornillot E."/>
            <person name="Dassouli A."/>
            <person name="Garg A."/>
            <person name="Pachikara N."/>
            <person name="Randazzo S."/>
            <person name="Depoix D."/>
            <person name="Carcy B."/>
            <person name="Delbecq S."/>
            <person name="Frutos R."/>
            <person name="Silva J.C."/>
            <person name="Sutton R."/>
            <person name="Krause P.J."/>
            <person name="Mamoun C.B."/>
        </authorList>
    </citation>
    <scope>NUCLEOTIDE SEQUENCE [LARGE SCALE GENOMIC DNA]</scope>
    <source>
        <strain evidence="2 3">RI</strain>
    </source>
</reference>